<proteinExistence type="predicted"/>
<dbReference type="EMBL" id="WACR01000006">
    <property type="protein sequence ID" value="KAB1064087.1"/>
    <property type="molecule type" value="Genomic_DNA"/>
</dbReference>
<feature type="signal peptide" evidence="1">
    <location>
        <begin position="1"/>
        <end position="20"/>
    </location>
</feature>
<evidence type="ECO:0000256" key="1">
    <source>
        <dbReference type="SAM" id="SignalP"/>
    </source>
</evidence>
<sequence length="289" mass="31494">MKKIASLIIAGTFVLSGAMAQNDESADQQNDMQLKSKKGVPILPEQGDWALGVNAVPFLNFLGNTMNGTSGNTTAFGFLNNNQTIFGKYFMEEDFVIRGALRIGVNSTKTDNFVQDMGALSPQDVVEDTRVQNTGIYLLSGGIEKRKGNSRIQGYYGAELQLGLSTQSTEYEYGNALTESNPSVFYTDDFDAGTSTQGSQRPILSEAGTTWMVGARAFVGVEYFVAPKLSIGGEFGWGPMYRSQADGVSRIERASFTGVEEVETELGGEREFDMDTDNMQGALKVMFHF</sequence>
<dbReference type="AlphaFoldDB" id="A0A6N6M8C6"/>
<evidence type="ECO:0008006" key="4">
    <source>
        <dbReference type="Google" id="ProtNLM"/>
    </source>
</evidence>
<name>A0A6N6M8C6_9FLAO</name>
<dbReference type="OrthoDB" id="1466900at2"/>
<protein>
    <recommendedName>
        <fullName evidence="4">Outer membrane beta-barrel protein</fullName>
    </recommendedName>
</protein>
<keyword evidence="3" id="KW-1185">Reference proteome</keyword>
<evidence type="ECO:0000313" key="3">
    <source>
        <dbReference type="Proteomes" id="UP000435357"/>
    </source>
</evidence>
<reference evidence="2 3" key="1">
    <citation type="submission" date="2019-09" db="EMBL/GenBank/DDBJ databases">
        <title>Genomes of Cryomorphaceae.</title>
        <authorList>
            <person name="Bowman J.P."/>
        </authorList>
    </citation>
    <scope>NUCLEOTIDE SEQUENCE [LARGE SCALE GENOMIC DNA]</scope>
    <source>
        <strain evidence="2 3">KCTC 52047</strain>
    </source>
</reference>
<comment type="caution">
    <text evidence="2">The sequence shown here is derived from an EMBL/GenBank/DDBJ whole genome shotgun (WGS) entry which is preliminary data.</text>
</comment>
<feature type="chain" id="PRO_5027022225" description="Outer membrane beta-barrel protein" evidence="1">
    <location>
        <begin position="21"/>
        <end position="289"/>
    </location>
</feature>
<dbReference type="RefSeq" id="WP_151168244.1">
    <property type="nucleotide sequence ID" value="NZ_WACR01000006.1"/>
</dbReference>
<keyword evidence="1" id="KW-0732">Signal</keyword>
<organism evidence="2 3">
    <name type="scientific">Salibacter halophilus</name>
    <dbReference type="NCBI Taxonomy" id="1803916"/>
    <lineage>
        <taxon>Bacteria</taxon>
        <taxon>Pseudomonadati</taxon>
        <taxon>Bacteroidota</taxon>
        <taxon>Flavobacteriia</taxon>
        <taxon>Flavobacteriales</taxon>
        <taxon>Salibacteraceae</taxon>
        <taxon>Salibacter</taxon>
    </lineage>
</organism>
<accession>A0A6N6M8C6</accession>
<dbReference type="Proteomes" id="UP000435357">
    <property type="component" value="Unassembled WGS sequence"/>
</dbReference>
<evidence type="ECO:0000313" key="2">
    <source>
        <dbReference type="EMBL" id="KAB1064087.1"/>
    </source>
</evidence>
<gene>
    <name evidence="2" type="ORF">F3059_08635</name>
</gene>